<proteinExistence type="inferred from homology"/>
<dbReference type="PANTHER" id="PTHR42693:SF33">
    <property type="entry name" value="ARYLSULFATASE"/>
    <property type="match status" value="1"/>
</dbReference>
<sequence length="108" mass="12250">MSWNNFFTKYFSNKSSMMILLVLFLSCAKFQKENTQTPNIIFIFADDMIYSAIHALGNNKIKTPNLDQLINQGTPLHMLIKARDIDNDGDLDILLGSNSGVFMDEKKA</sequence>
<evidence type="ECO:0000313" key="2">
    <source>
        <dbReference type="EMBL" id="GAA4950850.1"/>
    </source>
</evidence>
<accession>A0ABP9GXU3</accession>
<dbReference type="Gene3D" id="3.40.720.10">
    <property type="entry name" value="Alkaline Phosphatase, subunit A"/>
    <property type="match status" value="1"/>
</dbReference>
<protein>
    <recommendedName>
        <fullName evidence="4">VCBS repeat-containing protein</fullName>
    </recommendedName>
</protein>
<dbReference type="PANTHER" id="PTHR42693">
    <property type="entry name" value="ARYLSULFATASE FAMILY MEMBER"/>
    <property type="match status" value="1"/>
</dbReference>
<dbReference type="SUPFAM" id="SSF53649">
    <property type="entry name" value="Alkaline phosphatase-like"/>
    <property type="match status" value="1"/>
</dbReference>
<name>A0ABP9GXU3_9FLAO</name>
<dbReference type="Proteomes" id="UP001501302">
    <property type="component" value="Unassembled WGS sequence"/>
</dbReference>
<reference evidence="3" key="1">
    <citation type="journal article" date="2019" name="Int. J. Syst. Evol. Microbiol.">
        <title>The Global Catalogue of Microorganisms (GCM) 10K type strain sequencing project: providing services to taxonomists for standard genome sequencing and annotation.</title>
        <authorList>
            <consortium name="The Broad Institute Genomics Platform"/>
            <consortium name="The Broad Institute Genome Sequencing Center for Infectious Disease"/>
            <person name="Wu L."/>
            <person name="Ma J."/>
        </authorList>
    </citation>
    <scope>NUCLEOTIDE SEQUENCE [LARGE SCALE GENOMIC DNA]</scope>
    <source>
        <strain evidence="3">JCM 18285</strain>
    </source>
</reference>
<comment type="similarity">
    <text evidence="1">Belongs to the sulfatase family.</text>
</comment>
<organism evidence="2 3">
    <name type="scientific">Algibacter agarivorans</name>
    <dbReference type="NCBI Taxonomy" id="1109741"/>
    <lineage>
        <taxon>Bacteria</taxon>
        <taxon>Pseudomonadati</taxon>
        <taxon>Bacteroidota</taxon>
        <taxon>Flavobacteriia</taxon>
        <taxon>Flavobacteriales</taxon>
        <taxon>Flavobacteriaceae</taxon>
        <taxon>Algibacter</taxon>
    </lineage>
</organism>
<keyword evidence="3" id="KW-1185">Reference proteome</keyword>
<evidence type="ECO:0000313" key="3">
    <source>
        <dbReference type="Proteomes" id="UP001501302"/>
    </source>
</evidence>
<evidence type="ECO:0008006" key="4">
    <source>
        <dbReference type="Google" id="ProtNLM"/>
    </source>
</evidence>
<gene>
    <name evidence="2" type="ORF">GCM10023314_25180</name>
</gene>
<comment type="caution">
    <text evidence="2">The sequence shown here is derived from an EMBL/GenBank/DDBJ whole genome shotgun (WGS) entry which is preliminary data.</text>
</comment>
<dbReference type="EMBL" id="BAABJJ010000037">
    <property type="protein sequence ID" value="GAA4950850.1"/>
    <property type="molecule type" value="Genomic_DNA"/>
</dbReference>
<evidence type="ECO:0000256" key="1">
    <source>
        <dbReference type="ARBA" id="ARBA00008779"/>
    </source>
</evidence>
<dbReference type="InterPro" id="IPR017850">
    <property type="entry name" value="Alkaline_phosphatase_core_sf"/>
</dbReference>
<dbReference type="InterPro" id="IPR050738">
    <property type="entry name" value="Sulfatase"/>
</dbReference>